<gene>
    <name evidence="3" type="ORF">EI684_11100</name>
</gene>
<dbReference type="PANTHER" id="PTHR43790">
    <property type="entry name" value="CARBOHYDRATE TRANSPORT ATP-BINDING PROTEIN MG119-RELATED"/>
    <property type="match status" value="1"/>
</dbReference>
<dbReference type="SUPFAM" id="SSF52540">
    <property type="entry name" value="P-loop containing nucleoside triphosphate hydrolases"/>
    <property type="match status" value="1"/>
</dbReference>
<keyword evidence="2" id="KW-0067">ATP-binding</keyword>
<evidence type="ECO:0000313" key="4">
    <source>
        <dbReference type="Proteomes" id="UP000280307"/>
    </source>
</evidence>
<dbReference type="EMBL" id="RSAS01000430">
    <property type="protein sequence ID" value="RRR71760.1"/>
    <property type="molecule type" value="Genomic_DNA"/>
</dbReference>
<keyword evidence="1" id="KW-0547">Nucleotide-binding</keyword>
<organism evidence="3 4">
    <name type="scientific">Candidatus Viridilinea halotolerans</name>
    <dbReference type="NCBI Taxonomy" id="2491704"/>
    <lineage>
        <taxon>Bacteria</taxon>
        <taxon>Bacillati</taxon>
        <taxon>Chloroflexota</taxon>
        <taxon>Chloroflexia</taxon>
        <taxon>Chloroflexales</taxon>
        <taxon>Chloroflexineae</taxon>
        <taxon>Oscillochloridaceae</taxon>
        <taxon>Candidatus Viridilinea</taxon>
    </lineage>
</organism>
<dbReference type="PANTHER" id="PTHR43790:SF4">
    <property type="entry name" value="GUANOSINE IMPORT ATP-BINDING PROTEIN NUPO"/>
    <property type="match status" value="1"/>
</dbReference>
<reference evidence="3 4" key="1">
    <citation type="submission" date="2018-12" db="EMBL/GenBank/DDBJ databases">
        <title>Genome Sequence of Candidatus Viridilinea halotolerans isolated from saline sulfide-rich spring.</title>
        <authorList>
            <person name="Grouzdev D.S."/>
            <person name="Burganskaya E.I."/>
            <person name="Krutkina M.S."/>
            <person name="Sukhacheva M.V."/>
            <person name="Gorlenko V.M."/>
        </authorList>
    </citation>
    <scope>NUCLEOTIDE SEQUENCE [LARGE SCALE GENOMIC DNA]</scope>
    <source>
        <strain evidence="3">Chok-6</strain>
    </source>
</reference>
<comment type="caution">
    <text evidence="3">The sequence shown here is derived from an EMBL/GenBank/DDBJ whole genome shotgun (WGS) entry which is preliminary data.</text>
</comment>
<dbReference type="AlphaFoldDB" id="A0A426TZH1"/>
<sequence length="107" mass="11435">SPIQSLSGGNQQRAMLALVPAECRGIACEQPTRGLDVASARAIWARLLARRDAGCTIVFASPDLDEVLTYSDEVIVCFAGRLAPRMPRMALSSTRLAEMIGGVDFPS</sequence>
<dbReference type="Proteomes" id="UP000280307">
    <property type="component" value="Unassembled WGS sequence"/>
</dbReference>
<protein>
    <submittedName>
        <fullName evidence="3">ABC transporter</fullName>
    </submittedName>
</protein>
<dbReference type="GO" id="GO:0005524">
    <property type="term" value="F:ATP binding"/>
    <property type="evidence" value="ECO:0007669"/>
    <property type="project" value="UniProtKB-KW"/>
</dbReference>
<evidence type="ECO:0000256" key="2">
    <source>
        <dbReference type="ARBA" id="ARBA00022840"/>
    </source>
</evidence>
<accession>A0A426TZH1</accession>
<evidence type="ECO:0000256" key="1">
    <source>
        <dbReference type="ARBA" id="ARBA00022741"/>
    </source>
</evidence>
<proteinExistence type="predicted"/>
<dbReference type="InterPro" id="IPR050107">
    <property type="entry name" value="ABC_carbohydrate_import_ATPase"/>
</dbReference>
<evidence type="ECO:0000313" key="3">
    <source>
        <dbReference type="EMBL" id="RRR71760.1"/>
    </source>
</evidence>
<dbReference type="InterPro" id="IPR027417">
    <property type="entry name" value="P-loop_NTPase"/>
</dbReference>
<dbReference type="Gene3D" id="3.40.50.300">
    <property type="entry name" value="P-loop containing nucleotide triphosphate hydrolases"/>
    <property type="match status" value="1"/>
</dbReference>
<feature type="non-terminal residue" evidence="3">
    <location>
        <position position="1"/>
    </location>
</feature>
<name>A0A426TZH1_9CHLR</name>